<organism evidence="2 3">
    <name type="scientific">Gracilimonas sediminicola</name>
    <dbReference type="NCBI Taxonomy" id="2952158"/>
    <lineage>
        <taxon>Bacteria</taxon>
        <taxon>Pseudomonadati</taxon>
        <taxon>Balneolota</taxon>
        <taxon>Balneolia</taxon>
        <taxon>Balneolales</taxon>
        <taxon>Balneolaceae</taxon>
        <taxon>Gracilimonas</taxon>
    </lineage>
</organism>
<evidence type="ECO:0000259" key="1">
    <source>
        <dbReference type="Pfam" id="PF08818"/>
    </source>
</evidence>
<feature type="domain" description="YdhG-like" evidence="1">
    <location>
        <begin position="19"/>
        <end position="124"/>
    </location>
</feature>
<gene>
    <name evidence="2" type="ORF">NM125_13325</name>
</gene>
<accession>A0A9X2L6Q3</accession>
<dbReference type="RefSeq" id="WP_255135456.1">
    <property type="nucleotide sequence ID" value="NZ_JANDBC010000003.1"/>
</dbReference>
<dbReference type="EMBL" id="JANDBC010000003">
    <property type="protein sequence ID" value="MCP9292563.1"/>
    <property type="molecule type" value="Genomic_DNA"/>
</dbReference>
<dbReference type="AlphaFoldDB" id="A0A9X2L6Q3"/>
<reference evidence="2" key="1">
    <citation type="submission" date="2022-06" db="EMBL/GenBank/DDBJ databases">
        <title>Gracilimonas sp. CAU 1638 isolated from sea sediment.</title>
        <authorList>
            <person name="Kim W."/>
        </authorList>
    </citation>
    <scope>NUCLEOTIDE SEQUENCE</scope>
    <source>
        <strain evidence="2">CAU 1638</strain>
    </source>
</reference>
<comment type="caution">
    <text evidence="2">The sequence shown here is derived from an EMBL/GenBank/DDBJ whole genome shotgun (WGS) entry which is preliminary data.</text>
</comment>
<evidence type="ECO:0000313" key="3">
    <source>
        <dbReference type="Proteomes" id="UP001139125"/>
    </source>
</evidence>
<dbReference type="SUPFAM" id="SSF159888">
    <property type="entry name" value="YdhG-like"/>
    <property type="match status" value="1"/>
</dbReference>
<dbReference type="Pfam" id="PF08818">
    <property type="entry name" value="DUF1801"/>
    <property type="match status" value="1"/>
</dbReference>
<dbReference type="Proteomes" id="UP001139125">
    <property type="component" value="Unassembled WGS sequence"/>
</dbReference>
<evidence type="ECO:0000313" key="2">
    <source>
        <dbReference type="EMBL" id="MCP9292563.1"/>
    </source>
</evidence>
<protein>
    <submittedName>
        <fullName evidence="2">DUF1801 domain-containing protein</fullName>
    </submittedName>
</protein>
<proteinExistence type="predicted"/>
<dbReference type="InterPro" id="IPR014922">
    <property type="entry name" value="YdhG-like"/>
</dbReference>
<sequence length="132" mass="15330">MDNGVKEKFEAYPEHIRVKMERLRGLIYEVAGSTEGVGELEETLKWSEPAYLTKRPKSGTTLRIDWKEKSPDQIGMYVSCNTSLIDTYRSMFGDELNFEGNRAILLPVDTELPEKELRICIQMALRYHLDKR</sequence>
<name>A0A9X2L6Q3_9BACT</name>
<keyword evidence="3" id="KW-1185">Reference proteome</keyword>